<accession>A0A2T0UL09</accession>
<dbReference type="EMBL" id="PVTJ01000005">
    <property type="protein sequence ID" value="PRY58623.1"/>
    <property type="molecule type" value="Genomic_DNA"/>
</dbReference>
<dbReference type="AlphaFoldDB" id="A0A2T0UL09"/>
<feature type="transmembrane region" description="Helical" evidence="1">
    <location>
        <begin position="134"/>
        <end position="158"/>
    </location>
</feature>
<reference evidence="3 4" key="1">
    <citation type="submission" date="2018-03" db="EMBL/GenBank/DDBJ databases">
        <title>Genomic Encyclopedia of Type Strains, Phase III (KMG-III): the genomes of soil and plant-associated and newly described type strains.</title>
        <authorList>
            <person name="Whitman W."/>
        </authorList>
    </citation>
    <scope>NUCLEOTIDE SEQUENCE [LARGE SCALE GENOMIC DNA]</scope>
    <source>
        <strain evidence="3 4">CGMCC 4.7067</strain>
    </source>
</reference>
<evidence type="ECO:0000259" key="2">
    <source>
        <dbReference type="Pfam" id="PF04024"/>
    </source>
</evidence>
<dbReference type="Pfam" id="PF04024">
    <property type="entry name" value="PspC"/>
    <property type="match status" value="1"/>
</dbReference>
<feature type="domain" description="Phage shock protein PspC N-terminal" evidence="2">
    <location>
        <begin position="105"/>
        <end position="160"/>
    </location>
</feature>
<organism evidence="3 4">
    <name type="scientific">Glycomyces artemisiae</name>
    <dbReference type="NCBI Taxonomy" id="1076443"/>
    <lineage>
        <taxon>Bacteria</taxon>
        <taxon>Bacillati</taxon>
        <taxon>Actinomycetota</taxon>
        <taxon>Actinomycetes</taxon>
        <taxon>Glycomycetales</taxon>
        <taxon>Glycomycetaceae</taxon>
        <taxon>Glycomyces</taxon>
    </lineage>
</organism>
<comment type="caution">
    <text evidence="3">The sequence shown here is derived from an EMBL/GenBank/DDBJ whole genome shotgun (WGS) entry which is preliminary data.</text>
</comment>
<evidence type="ECO:0000256" key="1">
    <source>
        <dbReference type="SAM" id="Phobius"/>
    </source>
</evidence>
<keyword evidence="1" id="KW-0472">Membrane</keyword>
<name>A0A2T0UL09_9ACTN</name>
<evidence type="ECO:0000313" key="3">
    <source>
        <dbReference type="EMBL" id="PRY58623.1"/>
    </source>
</evidence>
<keyword evidence="1" id="KW-0812">Transmembrane</keyword>
<keyword evidence="1" id="KW-1133">Transmembrane helix</keyword>
<dbReference type="InterPro" id="IPR007168">
    <property type="entry name" value="Phageshock_PspC_N"/>
</dbReference>
<keyword evidence="4" id="KW-1185">Reference proteome</keyword>
<dbReference type="Proteomes" id="UP000238176">
    <property type="component" value="Unassembled WGS sequence"/>
</dbReference>
<dbReference type="RefSeq" id="WP_146148116.1">
    <property type="nucleotide sequence ID" value="NZ_PVTJ01000005.1"/>
</dbReference>
<dbReference type="OrthoDB" id="7359894at2"/>
<evidence type="ECO:0000313" key="4">
    <source>
        <dbReference type="Proteomes" id="UP000238176"/>
    </source>
</evidence>
<protein>
    <submittedName>
        <fullName evidence="3">Phage shock protein C (PspC) family protein</fullName>
    </submittedName>
</protein>
<sequence>MDHITLSGHSGAFPLTADAKRQLVAYLGDARSAVGPGPDGDETVRDIEMAIGDRLRAALDRGATGVDESEMARILAETGPVEAGPAETGPGAADRGFSGGRLPWLCRVEEGKWFGGLCLGLAIRSDLRVEWVRVFAIVFLFVTSGLLGVAYVIALLFVPRMETAEQYEAALAQSRR</sequence>
<gene>
    <name evidence="3" type="ORF">B0I28_105338</name>
</gene>
<proteinExistence type="predicted"/>